<evidence type="ECO:0000313" key="2">
    <source>
        <dbReference type="Proteomes" id="UP000638981"/>
    </source>
</evidence>
<protein>
    <submittedName>
        <fullName evidence="1">Uncharacterized protein</fullName>
    </submittedName>
</protein>
<proteinExistence type="predicted"/>
<reference evidence="1" key="2">
    <citation type="submission" date="2020-09" db="EMBL/GenBank/DDBJ databases">
        <authorList>
            <person name="Sun Q."/>
            <person name="Kim S."/>
        </authorList>
    </citation>
    <scope>NUCLEOTIDE SEQUENCE</scope>
    <source>
        <strain evidence="1">KCTC 23310</strain>
    </source>
</reference>
<sequence>MVKGAEFNAFLSELREIGWREWDPIGIVSYRARCEDEYDTYLLAAAEKLTSGASEQTVADYLVEVEIGRMGFTLAEGMHCRAMIVAGQISAIVHRK</sequence>
<evidence type="ECO:0000313" key="1">
    <source>
        <dbReference type="EMBL" id="GHC48255.1"/>
    </source>
</evidence>
<dbReference type="Proteomes" id="UP000638981">
    <property type="component" value="Unassembled WGS sequence"/>
</dbReference>
<dbReference type="RefSeq" id="WP_189410311.1">
    <property type="nucleotide sequence ID" value="NZ_BMYJ01000002.1"/>
</dbReference>
<keyword evidence="2" id="KW-1185">Reference proteome</keyword>
<name>A0A918TJ23_9RHOB</name>
<organism evidence="1 2">
    <name type="scientific">Neogemmobacter tilapiae</name>
    <dbReference type="NCBI Taxonomy" id="875041"/>
    <lineage>
        <taxon>Bacteria</taxon>
        <taxon>Pseudomonadati</taxon>
        <taxon>Pseudomonadota</taxon>
        <taxon>Alphaproteobacteria</taxon>
        <taxon>Rhodobacterales</taxon>
        <taxon>Paracoccaceae</taxon>
        <taxon>Neogemmobacter</taxon>
    </lineage>
</organism>
<comment type="caution">
    <text evidence="1">The sequence shown here is derived from an EMBL/GenBank/DDBJ whole genome shotgun (WGS) entry which is preliminary data.</text>
</comment>
<dbReference type="AlphaFoldDB" id="A0A918TJ23"/>
<dbReference type="EMBL" id="BMYJ01000002">
    <property type="protein sequence ID" value="GHC48255.1"/>
    <property type="molecule type" value="Genomic_DNA"/>
</dbReference>
<gene>
    <name evidence="1" type="ORF">GCM10007315_07800</name>
</gene>
<accession>A0A918TJ23</accession>
<reference evidence="1" key="1">
    <citation type="journal article" date="2014" name="Int. J. Syst. Evol. Microbiol.">
        <title>Complete genome sequence of Corynebacterium casei LMG S-19264T (=DSM 44701T), isolated from a smear-ripened cheese.</title>
        <authorList>
            <consortium name="US DOE Joint Genome Institute (JGI-PGF)"/>
            <person name="Walter F."/>
            <person name="Albersmeier A."/>
            <person name="Kalinowski J."/>
            <person name="Ruckert C."/>
        </authorList>
    </citation>
    <scope>NUCLEOTIDE SEQUENCE</scope>
    <source>
        <strain evidence="1">KCTC 23310</strain>
    </source>
</reference>